<dbReference type="GO" id="GO:0016603">
    <property type="term" value="F:glutaminyl-peptide cyclotransferase activity"/>
    <property type="evidence" value="ECO:0007669"/>
    <property type="project" value="InterPro"/>
</dbReference>
<sequence length="274" mass="30806">MAKLFLSSFRTALKTTALFLILFLSLATLNCQTPGPKATTNDRTPVYGYEVVHTFPHDPDAFTQGLEFHDGNFLESTGEVGHSSLRRVEIETGKVLQRVEVPRPYFAEGITLLRGKIYQLTWQHQLGFVYDALTFEKNGQFNYTGEGWGLTNDGQSLILSDGSNRIRFINPDNFQVQRTIVVLDADTPVREINELEYVKGEIYANIWHANRIARIDPQTGKVVGWIDLTGLLAPGEVQDEEAVLNGIAFDAAGDRLFVTGKLWPKIFEIRVTKK</sequence>
<dbReference type="SUPFAM" id="SSF50969">
    <property type="entry name" value="YVTN repeat-like/Quinoprotein amine dehydrogenase"/>
    <property type="match status" value="1"/>
</dbReference>
<accession>Q7X2U3</accession>
<dbReference type="PANTHER" id="PTHR31270:SF1">
    <property type="entry name" value="GLUTAMINYL-PEPTIDE CYCLOTRANSFERASE"/>
    <property type="match status" value="1"/>
</dbReference>
<dbReference type="InterPro" id="IPR015943">
    <property type="entry name" value="WD40/YVTN_repeat-like_dom_sf"/>
</dbReference>
<evidence type="ECO:0000256" key="1">
    <source>
        <dbReference type="SAM" id="SignalP"/>
    </source>
</evidence>
<dbReference type="InterPro" id="IPR011044">
    <property type="entry name" value="Quino_amine_DH_bsu"/>
</dbReference>
<protein>
    <submittedName>
        <fullName evidence="2">Putative glutamine cyclotransferase</fullName>
    </submittedName>
</protein>
<organism evidence="2">
    <name type="scientific">uncultured Acidobacteriota bacterium</name>
    <dbReference type="NCBI Taxonomy" id="171953"/>
    <lineage>
        <taxon>Bacteria</taxon>
        <taxon>Pseudomonadati</taxon>
        <taxon>Acidobacteriota</taxon>
        <taxon>environmental samples</taxon>
    </lineage>
</organism>
<evidence type="ECO:0000313" key="2">
    <source>
        <dbReference type="EMBL" id="AAP58621.1"/>
    </source>
</evidence>
<feature type="chain" id="PRO_5004296486" evidence="1">
    <location>
        <begin position="31"/>
        <end position="274"/>
    </location>
</feature>
<dbReference type="Pfam" id="PF05096">
    <property type="entry name" value="Glu_cyclase_2"/>
    <property type="match status" value="1"/>
</dbReference>
<reference evidence="2" key="1">
    <citation type="journal article" date="2003" name="Mol. Microbiol.">
        <title>Acidobacteria form a coherent but highly diverse group within the bacterial domain: evidence from environmental genomics.</title>
        <authorList>
            <person name="Quaiser A."/>
            <person name="Ochsenreiter T."/>
            <person name="Lanz C."/>
            <person name="Schuster S.C."/>
            <person name="Treusch A.H."/>
            <person name="Eck J."/>
            <person name="Schleper C."/>
        </authorList>
    </citation>
    <scope>NUCLEOTIDE SEQUENCE</scope>
</reference>
<feature type="signal peptide" evidence="1">
    <location>
        <begin position="1"/>
        <end position="30"/>
    </location>
</feature>
<keyword evidence="2" id="KW-0808">Transferase</keyword>
<name>Q7X2U3_9BACT</name>
<dbReference type="EMBL" id="AH012920">
    <property type="protein sequence ID" value="AAP58621.1"/>
    <property type="molecule type" value="Genomic_DNA"/>
</dbReference>
<dbReference type="AlphaFoldDB" id="Q7X2U3"/>
<dbReference type="InterPro" id="IPR007788">
    <property type="entry name" value="QCT"/>
</dbReference>
<dbReference type="PANTHER" id="PTHR31270">
    <property type="entry name" value="GLUTAMINYL-PEPTIDE CYCLOTRANSFERASE"/>
    <property type="match status" value="1"/>
</dbReference>
<dbReference type="Gene3D" id="2.130.10.10">
    <property type="entry name" value="YVTN repeat-like/Quinoprotein amine dehydrogenase"/>
    <property type="match status" value="1"/>
</dbReference>
<keyword evidence="1" id="KW-0732">Signal</keyword>
<proteinExistence type="predicted"/>